<comment type="caution">
    <text evidence="1">The sequence shown here is derived from an EMBL/GenBank/DDBJ whole genome shotgun (WGS) entry which is preliminary data.</text>
</comment>
<reference evidence="2" key="1">
    <citation type="journal article" date="2019" name="Int. J. Syst. Evol. Microbiol.">
        <title>The Global Catalogue of Microorganisms (GCM) 10K type strain sequencing project: providing services to taxonomists for standard genome sequencing and annotation.</title>
        <authorList>
            <consortium name="The Broad Institute Genomics Platform"/>
            <consortium name="The Broad Institute Genome Sequencing Center for Infectious Disease"/>
            <person name="Wu L."/>
            <person name="Ma J."/>
        </authorList>
    </citation>
    <scope>NUCLEOTIDE SEQUENCE [LARGE SCALE GENOMIC DNA]</scope>
    <source>
        <strain evidence="2">JCM 17555</strain>
    </source>
</reference>
<dbReference type="RefSeq" id="WP_344805916.1">
    <property type="nucleotide sequence ID" value="NZ_BAABBO010000009.1"/>
</dbReference>
<protein>
    <recommendedName>
        <fullName evidence="3">Phasin domain-containing protein</fullName>
    </recommendedName>
</protein>
<evidence type="ECO:0000313" key="2">
    <source>
        <dbReference type="Proteomes" id="UP001501337"/>
    </source>
</evidence>
<evidence type="ECO:0008006" key="3">
    <source>
        <dbReference type="Google" id="ProtNLM"/>
    </source>
</evidence>
<gene>
    <name evidence="1" type="ORF">GCM10022278_20320</name>
</gene>
<accession>A0ABP7PA56</accession>
<name>A0ABP7PA56_9GAMM</name>
<keyword evidence="2" id="KW-1185">Reference proteome</keyword>
<dbReference type="EMBL" id="BAABBO010000009">
    <property type="protein sequence ID" value="GAA3962268.1"/>
    <property type="molecule type" value="Genomic_DNA"/>
</dbReference>
<organism evidence="1 2">
    <name type="scientific">Allohahella marinimesophila</name>
    <dbReference type="NCBI Taxonomy" id="1054972"/>
    <lineage>
        <taxon>Bacteria</taxon>
        <taxon>Pseudomonadati</taxon>
        <taxon>Pseudomonadota</taxon>
        <taxon>Gammaproteobacteria</taxon>
        <taxon>Oceanospirillales</taxon>
        <taxon>Hahellaceae</taxon>
        <taxon>Allohahella</taxon>
    </lineage>
</organism>
<dbReference type="Proteomes" id="UP001501337">
    <property type="component" value="Unassembled WGS sequence"/>
</dbReference>
<evidence type="ECO:0000313" key="1">
    <source>
        <dbReference type="EMBL" id="GAA3962268.1"/>
    </source>
</evidence>
<proteinExistence type="predicted"/>
<sequence>MSKLKTYQEQVQEAVEKAVKTIEEQHRAVIAKPFEFAEKIEAEARSYSVKDLRAKHDKVLDSLYSSVLGLNTKVNTFAQDLIAKFETSEKEVKADAKKVTDKAKTSVKRNTKTATRKVDEAVDAL</sequence>